<keyword evidence="8" id="KW-1185">Reference proteome</keyword>
<feature type="domain" description="Pyrrolo-quinoline quinone repeat" evidence="6">
    <location>
        <begin position="166"/>
        <end position="785"/>
    </location>
</feature>
<gene>
    <name evidence="7" type="ordered locus">Fraau_2287</name>
</gene>
<dbReference type="GO" id="GO:0016020">
    <property type="term" value="C:membrane"/>
    <property type="evidence" value="ECO:0007669"/>
    <property type="project" value="InterPro"/>
</dbReference>
<dbReference type="PANTHER" id="PTHR32303:SF4">
    <property type="entry name" value="QUINOPROTEIN GLUCOSE DEHYDROGENASE"/>
    <property type="match status" value="1"/>
</dbReference>
<evidence type="ECO:0000256" key="2">
    <source>
        <dbReference type="ARBA" id="ARBA00008156"/>
    </source>
</evidence>
<dbReference type="HOGENOM" id="CLU_018478_1_0_6"/>
<evidence type="ECO:0000256" key="5">
    <source>
        <dbReference type="SAM" id="Phobius"/>
    </source>
</evidence>
<dbReference type="OrthoDB" id="9794322at2"/>
<dbReference type="Proteomes" id="UP000005234">
    <property type="component" value="Chromosome"/>
</dbReference>
<dbReference type="STRING" id="767434.Fraau_2287"/>
<keyword evidence="5" id="KW-0812">Transmembrane</keyword>
<feature type="region of interest" description="Disordered" evidence="4">
    <location>
        <begin position="527"/>
        <end position="549"/>
    </location>
</feature>
<evidence type="ECO:0000259" key="6">
    <source>
        <dbReference type="Pfam" id="PF01011"/>
    </source>
</evidence>
<feature type="transmembrane region" description="Helical" evidence="5">
    <location>
        <begin position="119"/>
        <end position="137"/>
    </location>
</feature>
<name>H8L577_FRAAD</name>
<proteinExistence type="inferred from homology"/>
<dbReference type="Gene3D" id="2.140.10.10">
    <property type="entry name" value="Quinoprotein alcohol dehydrogenase-like superfamily"/>
    <property type="match status" value="2"/>
</dbReference>
<dbReference type="InterPro" id="IPR018391">
    <property type="entry name" value="PQQ_b-propeller_rpt"/>
</dbReference>
<dbReference type="Pfam" id="PF01011">
    <property type="entry name" value="PQQ"/>
    <property type="match status" value="1"/>
</dbReference>
<evidence type="ECO:0000256" key="4">
    <source>
        <dbReference type="SAM" id="MobiDB-lite"/>
    </source>
</evidence>
<dbReference type="NCBIfam" id="TIGR03074">
    <property type="entry name" value="PQQ_membr_DH"/>
    <property type="match status" value="1"/>
</dbReference>
<keyword evidence="5" id="KW-0472">Membrane</keyword>
<dbReference type="eggNOG" id="COG4993">
    <property type="taxonomic scope" value="Bacteria"/>
</dbReference>
<feature type="transmembrane region" description="Helical" evidence="5">
    <location>
        <begin position="12"/>
        <end position="34"/>
    </location>
</feature>
<dbReference type="SMART" id="SM00564">
    <property type="entry name" value="PQQ"/>
    <property type="match status" value="5"/>
</dbReference>
<dbReference type="InterPro" id="IPR017511">
    <property type="entry name" value="PQQ_mDH"/>
</dbReference>
<feature type="transmembrane region" description="Helical" evidence="5">
    <location>
        <begin position="64"/>
        <end position="80"/>
    </location>
</feature>
<dbReference type="CDD" id="cd10280">
    <property type="entry name" value="PQQ_mGDH"/>
    <property type="match status" value="1"/>
</dbReference>
<keyword evidence="3" id="KW-0560">Oxidoreductase</keyword>
<feature type="transmembrane region" description="Helical" evidence="5">
    <location>
        <begin position="86"/>
        <end position="107"/>
    </location>
</feature>
<organism evidence="7 8">
    <name type="scientific">Frateuria aurantia (strain ATCC 33424 / DSM 6220 / KCTC 2777 / LMG 1558 / NBRC 3245 / NCIMB 13370)</name>
    <name type="common">Acetobacter aurantius</name>
    <dbReference type="NCBI Taxonomy" id="767434"/>
    <lineage>
        <taxon>Bacteria</taxon>
        <taxon>Pseudomonadati</taxon>
        <taxon>Pseudomonadota</taxon>
        <taxon>Gammaproteobacteria</taxon>
        <taxon>Lysobacterales</taxon>
        <taxon>Rhodanobacteraceae</taxon>
        <taxon>Frateuria</taxon>
    </lineage>
</organism>
<dbReference type="AlphaFoldDB" id="H8L577"/>
<dbReference type="RefSeq" id="WP_014403659.1">
    <property type="nucleotide sequence ID" value="NC_017033.1"/>
</dbReference>
<dbReference type="InterPro" id="IPR002372">
    <property type="entry name" value="PQQ_rpt_dom"/>
</dbReference>
<protein>
    <submittedName>
        <fullName evidence="7">Membrane-bound PQQ-dependent dehydrogenase, glucose/quinate/shikimate family</fullName>
    </submittedName>
</protein>
<evidence type="ECO:0000256" key="1">
    <source>
        <dbReference type="ARBA" id="ARBA00001931"/>
    </source>
</evidence>
<dbReference type="InterPro" id="IPR011047">
    <property type="entry name" value="Quinoprotein_ADH-like_sf"/>
</dbReference>
<evidence type="ECO:0000313" key="8">
    <source>
        <dbReference type="Proteomes" id="UP000005234"/>
    </source>
</evidence>
<reference evidence="7" key="1">
    <citation type="submission" date="2012-02" db="EMBL/GenBank/DDBJ databases">
        <title>The complete genome of Frateuria aurantia DSM 6220.</title>
        <authorList>
            <consortium name="US DOE Joint Genome Institute (JGI-PGF)"/>
            <person name="Lucas S."/>
            <person name="Copeland A."/>
            <person name="Lapidus A."/>
            <person name="Glavina del Rio T."/>
            <person name="Dalin E."/>
            <person name="Tice H."/>
            <person name="Bruce D."/>
            <person name="Goodwin L."/>
            <person name="Pitluck S."/>
            <person name="Peters L."/>
            <person name="Ovchinnikova G."/>
            <person name="Teshima H."/>
            <person name="Kyrpides N."/>
            <person name="Mavromatis K."/>
            <person name="Ivanova N."/>
            <person name="Brettin T."/>
            <person name="Detter J.C."/>
            <person name="Han C."/>
            <person name="Larimer F."/>
            <person name="Land M."/>
            <person name="Hauser L."/>
            <person name="Markowitz V."/>
            <person name="Cheng J.-F."/>
            <person name="Hugenholtz P."/>
            <person name="Woyke T."/>
            <person name="Wu D."/>
            <person name="Brambilla E."/>
            <person name="Klenk H.-P."/>
            <person name="Eisen J.A."/>
        </authorList>
    </citation>
    <scope>NUCLEOTIDE SEQUENCE</scope>
    <source>
        <strain evidence="7">DSM 6220</strain>
    </source>
</reference>
<dbReference type="SUPFAM" id="SSF50998">
    <property type="entry name" value="Quinoprotein alcohol dehydrogenase-like"/>
    <property type="match status" value="1"/>
</dbReference>
<dbReference type="PANTHER" id="PTHR32303">
    <property type="entry name" value="QUINOPROTEIN ALCOHOL DEHYDROGENASE (CYTOCHROME C)"/>
    <property type="match status" value="1"/>
</dbReference>
<dbReference type="GO" id="GO:0048038">
    <property type="term" value="F:quinone binding"/>
    <property type="evidence" value="ECO:0007669"/>
    <property type="project" value="InterPro"/>
</dbReference>
<evidence type="ECO:0000256" key="3">
    <source>
        <dbReference type="ARBA" id="ARBA00023002"/>
    </source>
</evidence>
<feature type="transmembrane region" description="Helical" evidence="5">
    <location>
        <begin position="40"/>
        <end position="57"/>
    </location>
</feature>
<sequence length="813" mass="87174">MSTPPLHNKRWPRLSGALFLLVGLATAIAGLWLIRLGGSWYYLLAGAGIALSGALLLSARRSALWLYALVLLASTVWAVAEVKLDWWQLLPRLDIWFLLGLLLLLPMVQRGLPGKGGRAPLGLSLAVIAGVGIVSQFKDYHDIHATIDDAGSQVGSPAPGSNGKDWTAFGSNGYGDRYAPASQITPENVAKLQPAWTYHTGDFKGPDDPVEIANEVTPLKVNGKLYICTPHNIVIALDPDTGKELWRHDPKINRDAKSYQHMICRGVSYWDAAADTAGAPAAATSTGVPPAADTHAPIAVGECPRRIFATTMDATVIALDADTGKLCESFGDHGVIGLYHGMGMTKRGFLMPTSPVAVSRHVLVVAASVTDNYSNDEPSGVIRGYDTVTGKLLWAWDPARPDQSAPLKDGEHYVNNSPNSWGVSSVDEKLGLAYIPMGNQTPDTWGGDRIPEAEKYNSAIVALDLATGKVRWVYQTVHHDIWDMDIGGQPSLVDLDRDGGKVPALIATTKRGDIYVLNRATGQLLVPAPEKPVPTDNPAPGDKLSPTQPFSALSYLPKDPIKEADMWGTTPFDQLACRIIFRQHRYEGPFTPQTVDDGKGPIKGALISPGPLGIFEWGGAAIDPVRQVMLLNPNFMGFLERLVPRAQANADTAGGNEMGLQPQYGTPYAVEIKAFLSPLGFPCQAPPWGYVAAVDLKTMKKSWMLKNGTTRDSAPVPIALPLGVPSLGGMVTTGGGVAFLGATLDYYLRAYDIRNGKVLWKGRLPAGGQANPMSYVSDKTGRQYVVIMAGGHGSLGTRMGDTLEAFALPEDSK</sequence>
<evidence type="ECO:0000313" key="7">
    <source>
        <dbReference type="EMBL" id="AFC86656.1"/>
    </source>
</evidence>
<comment type="similarity">
    <text evidence="2">Belongs to the bacterial PQQ dehydrogenase family.</text>
</comment>
<accession>H8L577</accession>
<dbReference type="EMBL" id="CP003350">
    <property type="protein sequence ID" value="AFC86656.1"/>
    <property type="molecule type" value="Genomic_DNA"/>
</dbReference>
<dbReference type="KEGG" id="fau:Fraau_2287"/>
<dbReference type="GO" id="GO:0008876">
    <property type="term" value="F:quinoprotein glucose dehydrogenase activity"/>
    <property type="evidence" value="ECO:0007669"/>
    <property type="project" value="TreeGrafter"/>
</dbReference>
<keyword evidence="5" id="KW-1133">Transmembrane helix</keyword>
<comment type="cofactor">
    <cofactor evidence="1">
        <name>pyrroloquinoline quinone</name>
        <dbReference type="ChEBI" id="CHEBI:58442"/>
    </cofactor>
</comment>